<dbReference type="PANTHER" id="PTHR21107:SF2">
    <property type="entry name" value="CYTOCHROME C OXIDASE ASSEMBLY PROTEIN COX19"/>
    <property type="match status" value="1"/>
</dbReference>
<dbReference type="EMBL" id="CWKI01000007">
    <property type="protein sequence ID" value="CTR07903.1"/>
    <property type="molecule type" value="Genomic_DNA"/>
</dbReference>
<reference evidence="8 10" key="1">
    <citation type="submission" date="2015-07" db="EMBL/GenBank/DDBJ databases">
        <authorList>
            <person name="Cajimat M.N.B."/>
            <person name="Milazzo M.L."/>
            <person name="Fulhorst C.F."/>
        </authorList>
    </citation>
    <scope>NUCLEOTIDE SEQUENCE [LARGE SCALE GENOMIC DNA]</scope>
    <source>
        <strain evidence="8">Single colony</strain>
    </source>
</reference>
<keyword evidence="2" id="KW-0963">Cytoplasm</keyword>
<comment type="similarity">
    <text evidence="5">Belongs to the COX19 family.</text>
</comment>
<dbReference type="PROSITE" id="PS51808">
    <property type="entry name" value="CHCH"/>
    <property type="match status" value="1"/>
</dbReference>
<dbReference type="InterPro" id="IPR051383">
    <property type="entry name" value="COX19"/>
</dbReference>
<feature type="region of interest" description="Disordered" evidence="6">
    <location>
        <begin position="1"/>
        <end position="22"/>
    </location>
</feature>
<evidence type="ECO:0000259" key="7">
    <source>
        <dbReference type="Pfam" id="PF06747"/>
    </source>
</evidence>
<reference evidence="9 11" key="2">
    <citation type="journal article" date="2018" name="Elife">
        <title>Functional genomics of lipid metabolism in the oleaginous yeast Rhodosporidium toruloides.</title>
        <authorList>
            <person name="Coradetti S.T."/>
            <person name="Pinel D."/>
            <person name="Geiselman G."/>
            <person name="Ito M."/>
            <person name="Mondo S."/>
            <person name="Reilly M.C."/>
            <person name="Cheng Y.F."/>
            <person name="Bauer S."/>
            <person name="Grigoriev I."/>
            <person name="Gladden J.M."/>
            <person name="Simmons B.A."/>
            <person name="Brem R."/>
            <person name="Arkin A.P."/>
            <person name="Skerker J.M."/>
        </authorList>
    </citation>
    <scope>NUCLEOTIDE SEQUENCE [LARGE SCALE GENOMIC DNA]</scope>
    <source>
        <strain evidence="9 11">NBRC 0880</strain>
    </source>
</reference>
<evidence type="ECO:0000256" key="6">
    <source>
        <dbReference type="SAM" id="MobiDB-lite"/>
    </source>
</evidence>
<comment type="function">
    <text evidence="4">Required for the assembly of mitochondrial cytochrome c oxidase.</text>
</comment>
<dbReference type="OrthoDB" id="268594at2759"/>
<organism evidence="8 10">
    <name type="scientific">Rhodotorula toruloides</name>
    <name type="common">Yeast</name>
    <name type="synonym">Rhodosporidium toruloides</name>
    <dbReference type="NCBI Taxonomy" id="5286"/>
    <lineage>
        <taxon>Eukaryota</taxon>
        <taxon>Fungi</taxon>
        <taxon>Dikarya</taxon>
        <taxon>Basidiomycota</taxon>
        <taxon>Pucciniomycotina</taxon>
        <taxon>Microbotryomycetes</taxon>
        <taxon>Sporidiobolales</taxon>
        <taxon>Sporidiobolaceae</taxon>
        <taxon>Rhodotorula</taxon>
    </lineage>
</organism>
<sequence length="108" mass="11906">MSFGRPANTSLSLGGAPPLKGSFPLDHDGECKDYMVRYLKCMKQNKNQSTECRYLSKEYLACRMDKGLMERTDFEALGFQEGEKGAGEAAGTQPTAQAKHQQPPTAAW</sequence>
<dbReference type="PANTHER" id="PTHR21107">
    <property type="entry name" value="CYTOCHROME C OXIDASE ASSEMBLY PROTEIN COX19"/>
    <property type="match status" value="1"/>
</dbReference>
<dbReference type="EMBL" id="LCTV02000007">
    <property type="protein sequence ID" value="PRQ73696.1"/>
    <property type="molecule type" value="Genomic_DNA"/>
</dbReference>
<keyword evidence="3" id="KW-1015">Disulfide bond</keyword>
<accession>A0A0K3CG43</accession>
<evidence type="ECO:0000313" key="8">
    <source>
        <dbReference type="EMBL" id="CTR07903.1"/>
    </source>
</evidence>
<dbReference type="STRING" id="5286.A0A0K3CG43"/>
<evidence type="ECO:0000256" key="2">
    <source>
        <dbReference type="ARBA" id="ARBA00022490"/>
    </source>
</evidence>
<dbReference type="Proteomes" id="UP000239560">
    <property type="component" value="Unassembled WGS sequence"/>
</dbReference>
<proteinExistence type="inferred from homology"/>
<dbReference type="OMA" id="GTNDEAC"/>
<evidence type="ECO:0000256" key="4">
    <source>
        <dbReference type="ARBA" id="ARBA00037279"/>
    </source>
</evidence>
<dbReference type="Proteomes" id="UP000199069">
    <property type="component" value="Unassembled WGS sequence"/>
</dbReference>
<feature type="region of interest" description="Disordered" evidence="6">
    <location>
        <begin position="79"/>
        <end position="108"/>
    </location>
</feature>
<dbReference type="AlphaFoldDB" id="A0A0K3CG43"/>
<feature type="domain" description="CHCH" evidence="7">
    <location>
        <begin position="31"/>
        <end position="64"/>
    </location>
</feature>
<dbReference type="GO" id="GO:0033617">
    <property type="term" value="P:mitochondrial respiratory chain complex IV assembly"/>
    <property type="evidence" value="ECO:0007669"/>
    <property type="project" value="TreeGrafter"/>
</dbReference>
<keyword evidence="10" id="KW-1185">Reference proteome</keyword>
<dbReference type="GO" id="GO:0005758">
    <property type="term" value="C:mitochondrial intermembrane space"/>
    <property type="evidence" value="ECO:0007669"/>
    <property type="project" value="TreeGrafter"/>
</dbReference>
<evidence type="ECO:0000313" key="9">
    <source>
        <dbReference type="EMBL" id="PRQ73696.1"/>
    </source>
</evidence>
<evidence type="ECO:0000256" key="3">
    <source>
        <dbReference type="ARBA" id="ARBA00023157"/>
    </source>
</evidence>
<feature type="compositionally biased region" description="Polar residues" evidence="6">
    <location>
        <begin position="92"/>
        <end position="108"/>
    </location>
</feature>
<evidence type="ECO:0000313" key="11">
    <source>
        <dbReference type="Proteomes" id="UP000239560"/>
    </source>
</evidence>
<dbReference type="InterPro" id="IPR010625">
    <property type="entry name" value="CHCH"/>
</dbReference>
<dbReference type="Pfam" id="PF06747">
    <property type="entry name" value="CHCH"/>
    <property type="match status" value="1"/>
</dbReference>
<comment type="subcellular location">
    <subcellularLocation>
        <location evidence="1">Cytoplasm</location>
    </subcellularLocation>
</comment>
<evidence type="ECO:0000256" key="5">
    <source>
        <dbReference type="ARBA" id="ARBA00038223"/>
    </source>
</evidence>
<gene>
    <name evidence="8" type="primary">FGENESH: predicted gene_7.149</name>
    <name evidence="9" type="ORF">AAT19DRAFT_15263</name>
    <name evidence="8" type="ORF">BN2166_0037640</name>
</gene>
<protein>
    <submittedName>
        <fullName evidence="8">BY PROTMAP: gi|472587662|gb|EMS25158.1| cytochrome c oxidase assembly protein COX19 [Rhodosporidium toruloides NP11] gi|647398718|emb|CDR42897.1| RHTO0S07e05248g1_1 [Rhodosporidium toruloides]</fullName>
    </submittedName>
</protein>
<evidence type="ECO:0000256" key="1">
    <source>
        <dbReference type="ARBA" id="ARBA00004496"/>
    </source>
</evidence>
<evidence type="ECO:0000313" key="10">
    <source>
        <dbReference type="Proteomes" id="UP000199069"/>
    </source>
</evidence>
<name>A0A0K3CG43_RHOTO</name>